<dbReference type="AlphaFoldDB" id="A0A067LSM8"/>
<dbReference type="Proteomes" id="UP000027195">
    <property type="component" value="Unassembled WGS sequence"/>
</dbReference>
<dbReference type="Gene3D" id="1.10.472.10">
    <property type="entry name" value="Cyclin-like"/>
    <property type="match status" value="1"/>
</dbReference>
<dbReference type="CDD" id="cd20557">
    <property type="entry name" value="CYCLIN_ScPCL1-like"/>
    <property type="match status" value="1"/>
</dbReference>
<dbReference type="OrthoDB" id="244495at2759"/>
<accession>A0A067LSM8</accession>
<organism evidence="1 2">
    <name type="scientific">Botryobasidium botryosum (strain FD-172 SS1)</name>
    <dbReference type="NCBI Taxonomy" id="930990"/>
    <lineage>
        <taxon>Eukaryota</taxon>
        <taxon>Fungi</taxon>
        <taxon>Dikarya</taxon>
        <taxon>Basidiomycota</taxon>
        <taxon>Agaricomycotina</taxon>
        <taxon>Agaricomycetes</taxon>
        <taxon>Cantharellales</taxon>
        <taxon>Botryobasidiaceae</taxon>
        <taxon>Botryobasidium</taxon>
    </lineage>
</organism>
<dbReference type="HOGENOM" id="CLU_084824_1_0_1"/>
<dbReference type="EMBL" id="KL198159">
    <property type="protein sequence ID" value="KDQ06059.1"/>
    <property type="molecule type" value="Genomic_DNA"/>
</dbReference>
<evidence type="ECO:0000313" key="2">
    <source>
        <dbReference type="Proteomes" id="UP000027195"/>
    </source>
</evidence>
<keyword evidence="2" id="KW-1185">Reference proteome</keyword>
<name>A0A067LSM8_BOTB1</name>
<dbReference type="STRING" id="930990.A0A067LSM8"/>
<dbReference type="InParanoid" id="A0A067LSM8"/>
<protein>
    <submittedName>
        <fullName evidence="1">Uncharacterized protein</fullName>
    </submittedName>
</protein>
<feature type="non-terminal residue" evidence="1">
    <location>
        <position position="1"/>
    </location>
</feature>
<evidence type="ECO:0000313" key="1">
    <source>
        <dbReference type="EMBL" id="KDQ06059.1"/>
    </source>
</evidence>
<sequence length="123" mass="13487">HGREEPAKLASAFITNLFACPKFPPPSSANFLSLTLAQFIAYSLHCTRLHSGITFATPFPLNRLKGHFPTACDSSHHRLFISAFMIASEIICDDTHSNKLWRVIEQGDVCLLGASLNYPKAGA</sequence>
<gene>
    <name evidence="1" type="ORF">BOTBODRAFT_121951</name>
</gene>
<proteinExistence type="predicted"/>
<reference evidence="2" key="1">
    <citation type="journal article" date="2014" name="Proc. Natl. Acad. Sci. U.S.A.">
        <title>Extensive sampling of basidiomycete genomes demonstrates inadequacy of the white-rot/brown-rot paradigm for wood decay fungi.</title>
        <authorList>
            <person name="Riley R."/>
            <person name="Salamov A.A."/>
            <person name="Brown D.W."/>
            <person name="Nagy L.G."/>
            <person name="Floudas D."/>
            <person name="Held B.W."/>
            <person name="Levasseur A."/>
            <person name="Lombard V."/>
            <person name="Morin E."/>
            <person name="Otillar R."/>
            <person name="Lindquist E.A."/>
            <person name="Sun H."/>
            <person name="LaButti K.M."/>
            <person name="Schmutz J."/>
            <person name="Jabbour D."/>
            <person name="Luo H."/>
            <person name="Baker S.E."/>
            <person name="Pisabarro A.G."/>
            <person name="Walton J.D."/>
            <person name="Blanchette R.A."/>
            <person name="Henrissat B."/>
            <person name="Martin F."/>
            <person name="Cullen D."/>
            <person name="Hibbett D.S."/>
            <person name="Grigoriev I.V."/>
        </authorList>
    </citation>
    <scope>NUCLEOTIDE SEQUENCE [LARGE SCALE GENOMIC DNA]</scope>
    <source>
        <strain evidence="2">FD-172 SS1</strain>
    </source>
</reference>